<feature type="modified residue" description="4-aspartylphosphate" evidence="1">
    <location>
        <position position="55"/>
    </location>
</feature>
<dbReference type="CDD" id="cd00130">
    <property type="entry name" value="PAS"/>
    <property type="match status" value="1"/>
</dbReference>
<dbReference type="InterPro" id="IPR001789">
    <property type="entry name" value="Sig_transdc_resp-reg_receiver"/>
</dbReference>
<feature type="domain" description="PAC" evidence="4">
    <location>
        <begin position="185"/>
        <end position="251"/>
    </location>
</feature>
<dbReference type="CDD" id="cd17534">
    <property type="entry name" value="REC_DC-like"/>
    <property type="match status" value="1"/>
</dbReference>
<gene>
    <name evidence="5" type="ORF">N5910_01595</name>
</gene>
<name>A0A9E7RTN8_METWO</name>
<dbReference type="SMART" id="SM00448">
    <property type="entry name" value="REC"/>
    <property type="match status" value="1"/>
</dbReference>
<dbReference type="GO" id="GO:0000160">
    <property type="term" value="P:phosphorelay signal transduction system"/>
    <property type="evidence" value="ECO:0007669"/>
    <property type="project" value="InterPro"/>
</dbReference>
<evidence type="ECO:0000259" key="2">
    <source>
        <dbReference type="PROSITE" id="PS50110"/>
    </source>
</evidence>
<dbReference type="SUPFAM" id="SSF55785">
    <property type="entry name" value="PYP-like sensor domain (PAS domain)"/>
    <property type="match status" value="1"/>
</dbReference>
<dbReference type="InterPro" id="IPR052048">
    <property type="entry name" value="ST_Response_Regulator"/>
</dbReference>
<dbReference type="SUPFAM" id="SSF52172">
    <property type="entry name" value="CheY-like"/>
    <property type="match status" value="1"/>
</dbReference>
<dbReference type="Gene3D" id="3.30.450.20">
    <property type="entry name" value="PAS domain"/>
    <property type="match status" value="1"/>
</dbReference>
<feature type="domain" description="Response regulatory" evidence="2">
    <location>
        <begin position="5"/>
        <end position="120"/>
    </location>
</feature>
<dbReference type="PANTHER" id="PTHR43228:SF6">
    <property type="entry name" value="RESPONSE REGULATOR RECEIVER"/>
    <property type="match status" value="1"/>
</dbReference>
<evidence type="ECO:0000259" key="3">
    <source>
        <dbReference type="PROSITE" id="PS50112"/>
    </source>
</evidence>
<dbReference type="InterPro" id="IPR000700">
    <property type="entry name" value="PAS-assoc_C"/>
</dbReference>
<reference evidence="5" key="1">
    <citation type="submission" date="2022-09" db="EMBL/GenBank/DDBJ databases">
        <title>Characterization of three MwoI isoschizomers from sequenced genome and metagenomes.</title>
        <authorList>
            <person name="Fomenkov A."/>
            <person name="Xu S.Y."/>
            <person name="Roberts R.J."/>
        </authorList>
    </citation>
    <scope>NUCLEOTIDE SEQUENCE</scope>
    <source>
        <strain evidence="5">DSM 2970</strain>
    </source>
</reference>
<feature type="domain" description="PAS" evidence="3">
    <location>
        <begin position="132"/>
        <end position="186"/>
    </location>
</feature>
<dbReference type="Pfam" id="PF08448">
    <property type="entry name" value="PAS_4"/>
    <property type="match status" value="1"/>
</dbReference>
<dbReference type="EMBL" id="CP104550">
    <property type="protein sequence ID" value="UXH32019.1"/>
    <property type="molecule type" value="Genomic_DNA"/>
</dbReference>
<dbReference type="Gene3D" id="3.30.450.40">
    <property type="match status" value="1"/>
</dbReference>
<sequence length="379" mass="42503">MSKARVMVVEDESIVAIDITQRLESLGYEVTATASTGEKAVEMAKKTKPDIILMDIVLKGDMDGIEAAEEISKHLKVPIVYITAYSDEETLKRAKVTGPFGYIIKPFEDRELHSIIEVALYKHELEKKLTESNELFRAILTSLTDILFTVDSHGTLTMVSSGPLERYGLSEEDVTGKKIHEVFDDDINMEMVRRALEGESVSYEWTWSAHEEFHFQTTMSPLRDFEERITGAVGIHRDVTEAAAARKALEMETMINRSLAELSRKLLQPLTLEEILESIAENAMKLTGSRYSLAGFFESPGRLKNYSLGGDVLEECHVKGEGSEYLKMGGLWDWVLENRKPIMTNNPGRTRGQGVSLGVMLNFQTSLQHHPSSTVNLLV</sequence>
<dbReference type="NCBIfam" id="TIGR00229">
    <property type="entry name" value="sensory_box"/>
    <property type="match status" value="1"/>
</dbReference>
<dbReference type="SUPFAM" id="SSF55781">
    <property type="entry name" value="GAF domain-like"/>
    <property type="match status" value="1"/>
</dbReference>
<keyword evidence="1" id="KW-0597">Phosphoprotein</keyword>
<dbReference type="InterPro" id="IPR000014">
    <property type="entry name" value="PAS"/>
</dbReference>
<dbReference type="Pfam" id="PF00072">
    <property type="entry name" value="Response_reg"/>
    <property type="match status" value="1"/>
</dbReference>
<dbReference type="AlphaFoldDB" id="A0A9E7RTN8"/>
<evidence type="ECO:0000256" key="1">
    <source>
        <dbReference type="PROSITE-ProRule" id="PRU00169"/>
    </source>
</evidence>
<dbReference type="PROSITE" id="PS50112">
    <property type="entry name" value="PAS"/>
    <property type="match status" value="1"/>
</dbReference>
<dbReference type="PROSITE" id="PS50113">
    <property type="entry name" value="PAC"/>
    <property type="match status" value="1"/>
</dbReference>
<dbReference type="InterPro" id="IPR035965">
    <property type="entry name" value="PAS-like_dom_sf"/>
</dbReference>
<proteinExistence type="predicted"/>
<protein>
    <submittedName>
        <fullName evidence="5">Response regulator</fullName>
    </submittedName>
</protein>
<evidence type="ECO:0000313" key="5">
    <source>
        <dbReference type="EMBL" id="UXH32019.1"/>
    </source>
</evidence>
<evidence type="ECO:0000259" key="4">
    <source>
        <dbReference type="PROSITE" id="PS50113"/>
    </source>
</evidence>
<dbReference type="Gene3D" id="3.40.50.2300">
    <property type="match status" value="1"/>
</dbReference>
<dbReference type="Proteomes" id="UP001065373">
    <property type="component" value="Chromosome"/>
</dbReference>
<dbReference type="SMART" id="SM00091">
    <property type="entry name" value="PAS"/>
    <property type="match status" value="1"/>
</dbReference>
<dbReference type="InterPro" id="IPR029016">
    <property type="entry name" value="GAF-like_dom_sf"/>
</dbReference>
<dbReference type="PANTHER" id="PTHR43228">
    <property type="entry name" value="TWO-COMPONENT RESPONSE REGULATOR"/>
    <property type="match status" value="1"/>
</dbReference>
<dbReference type="InterPro" id="IPR011006">
    <property type="entry name" value="CheY-like_superfamily"/>
</dbReference>
<dbReference type="PROSITE" id="PS50110">
    <property type="entry name" value="RESPONSE_REGULATORY"/>
    <property type="match status" value="1"/>
</dbReference>
<organism evidence="5">
    <name type="scientific">Methanothermobacter wolfeii</name>
    <name type="common">Methanobacterium wolfei</name>
    <dbReference type="NCBI Taxonomy" id="145261"/>
    <lineage>
        <taxon>Archaea</taxon>
        <taxon>Methanobacteriati</taxon>
        <taxon>Methanobacteriota</taxon>
        <taxon>Methanomada group</taxon>
        <taxon>Methanobacteria</taxon>
        <taxon>Methanobacteriales</taxon>
        <taxon>Methanobacteriaceae</taxon>
        <taxon>Methanothermobacter</taxon>
    </lineage>
</organism>
<dbReference type="InterPro" id="IPR013656">
    <property type="entry name" value="PAS_4"/>
</dbReference>
<accession>A0A9E7RTN8</accession>